<name>A0ABW2YJK4_9GAMM</name>
<feature type="region of interest" description="Disordered" evidence="1">
    <location>
        <begin position="1"/>
        <end position="24"/>
    </location>
</feature>
<organism evidence="3 4">
    <name type="scientific">Lysobacter koreensis</name>
    <dbReference type="NCBI Taxonomy" id="266122"/>
    <lineage>
        <taxon>Bacteria</taxon>
        <taxon>Pseudomonadati</taxon>
        <taxon>Pseudomonadota</taxon>
        <taxon>Gammaproteobacteria</taxon>
        <taxon>Lysobacterales</taxon>
        <taxon>Lysobacteraceae</taxon>
        <taxon>Lysobacter</taxon>
    </lineage>
</organism>
<evidence type="ECO:0000256" key="1">
    <source>
        <dbReference type="SAM" id="MobiDB-lite"/>
    </source>
</evidence>
<dbReference type="RefSeq" id="WP_386811307.1">
    <property type="nucleotide sequence ID" value="NZ_JBHTIH010000002.1"/>
</dbReference>
<dbReference type="PROSITE" id="PS51729">
    <property type="entry name" value="GNAT_YJDJ"/>
    <property type="match status" value="1"/>
</dbReference>
<sequence>MPNPSPPSHDPTRDPAAGARTGEEIRHHAGAHRFNTMVEGYEALLDYRLDGDQMVIVHTNVPDAIGGRGIASQLVHAAFEHARGQGWRVRPQCSYAAAWAERHPEYSQLLG</sequence>
<proteinExistence type="predicted"/>
<dbReference type="Proteomes" id="UP001597090">
    <property type="component" value="Unassembled WGS sequence"/>
</dbReference>
<dbReference type="InterPro" id="IPR016181">
    <property type="entry name" value="Acyl_CoA_acyltransferase"/>
</dbReference>
<dbReference type="EMBL" id="JBHTIH010000002">
    <property type="protein sequence ID" value="MFD0738382.1"/>
    <property type="molecule type" value="Genomic_DNA"/>
</dbReference>
<dbReference type="EC" id="2.3.1.-" evidence="3"/>
<dbReference type="InterPro" id="IPR045057">
    <property type="entry name" value="Gcn5-rel_NAT"/>
</dbReference>
<dbReference type="SUPFAM" id="SSF55729">
    <property type="entry name" value="Acyl-CoA N-acyltransferases (Nat)"/>
    <property type="match status" value="1"/>
</dbReference>
<dbReference type="PANTHER" id="PTHR31435">
    <property type="entry name" value="PROTEIN NATD1"/>
    <property type="match status" value="1"/>
</dbReference>
<dbReference type="Pfam" id="PF14542">
    <property type="entry name" value="Acetyltransf_CG"/>
    <property type="match status" value="1"/>
</dbReference>
<feature type="domain" description="N-acetyltransferase" evidence="2">
    <location>
        <begin position="26"/>
        <end position="111"/>
    </location>
</feature>
<evidence type="ECO:0000313" key="4">
    <source>
        <dbReference type="Proteomes" id="UP001597090"/>
    </source>
</evidence>
<protein>
    <submittedName>
        <fullName evidence="3">GNAT family N-acetyltransferase</fullName>
        <ecNumber evidence="3">2.3.1.-</ecNumber>
    </submittedName>
</protein>
<gene>
    <name evidence="3" type="ORF">ACFQZQ_03660</name>
</gene>
<keyword evidence="3" id="KW-0808">Transferase</keyword>
<dbReference type="GO" id="GO:0016746">
    <property type="term" value="F:acyltransferase activity"/>
    <property type="evidence" value="ECO:0007669"/>
    <property type="project" value="UniProtKB-KW"/>
</dbReference>
<comment type="caution">
    <text evidence="3">The sequence shown here is derived from an EMBL/GenBank/DDBJ whole genome shotgun (WGS) entry which is preliminary data.</text>
</comment>
<accession>A0ABW2YJK4</accession>
<keyword evidence="4" id="KW-1185">Reference proteome</keyword>
<dbReference type="PANTHER" id="PTHR31435:SF9">
    <property type="entry name" value="PROTEIN NATD1"/>
    <property type="match status" value="1"/>
</dbReference>
<dbReference type="Gene3D" id="3.40.630.30">
    <property type="match status" value="1"/>
</dbReference>
<reference evidence="4" key="1">
    <citation type="journal article" date="2019" name="Int. J. Syst. Evol. Microbiol.">
        <title>The Global Catalogue of Microorganisms (GCM) 10K type strain sequencing project: providing services to taxonomists for standard genome sequencing and annotation.</title>
        <authorList>
            <consortium name="The Broad Institute Genomics Platform"/>
            <consortium name="The Broad Institute Genome Sequencing Center for Infectious Disease"/>
            <person name="Wu L."/>
            <person name="Ma J."/>
        </authorList>
    </citation>
    <scope>NUCLEOTIDE SEQUENCE [LARGE SCALE GENOMIC DNA]</scope>
    <source>
        <strain evidence="4">CCUG 55491</strain>
    </source>
</reference>
<evidence type="ECO:0000259" key="2">
    <source>
        <dbReference type="PROSITE" id="PS51729"/>
    </source>
</evidence>
<keyword evidence="3" id="KW-0012">Acyltransferase</keyword>
<evidence type="ECO:0000313" key="3">
    <source>
        <dbReference type="EMBL" id="MFD0738382.1"/>
    </source>
</evidence>
<dbReference type="InterPro" id="IPR031165">
    <property type="entry name" value="GNAT_YJDJ"/>
</dbReference>